<dbReference type="Gene3D" id="3.30.565.10">
    <property type="entry name" value="Histidine kinase-like ATPase, C-terminal domain"/>
    <property type="match status" value="1"/>
</dbReference>
<dbReference type="Proteomes" id="UP001500253">
    <property type="component" value="Unassembled WGS sequence"/>
</dbReference>
<keyword evidence="1" id="KW-0418">Kinase</keyword>
<dbReference type="InterPro" id="IPR036890">
    <property type="entry name" value="HATPase_C_sf"/>
</dbReference>
<keyword evidence="4" id="KW-1185">Reference proteome</keyword>
<keyword evidence="1" id="KW-0723">Serine/threonine-protein kinase</keyword>
<feature type="domain" description="Histidine kinase/HSP90-like ATPase" evidence="2">
    <location>
        <begin position="32"/>
        <end position="142"/>
    </location>
</feature>
<proteinExistence type="predicted"/>
<gene>
    <name evidence="3" type="ORF">GCM10010246_13940</name>
</gene>
<name>A0ABN3FK79_9ACTN</name>
<evidence type="ECO:0000259" key="2">
    <source>
        <dbReference type="Pfam" id="PF13581"/>
    </source>
</evidence>
<accession>A0ABN3FK79</accession>
<evidence type="ECO:0000256" key="1">
    <source>
        <dbReference type="ARBA" id="ARBA00022527"/>
    </source>
</evidence>
<comment type="caution">
    <text evidence="3">The sequence shown here is derived from an EMBL/GenBank/DDBJ whole genome shotgun (WGS) entry which is preliminary data.</text>
</comment>
<reference evidence="3 4" key="1">
    <citation type="journal article" date="2019" name="Int. J. Syst. Evol. Microbiol.">
        <title>The Global Catalogue of Microorganisms (GCM) 10K type strain sequencing project: providing services to taxonomists for standard genome sequencing and annotation.</title>
        <authorList>
            <consortium name="The Broad Institute Genomics Platform"/>
            <consortium name="The Broad Institute Genome Sequencing Center for Infectious Disease"/>
            <person name="Wu L."/>
            <person name="Ma J."/>
        </authorList>
    </citation>
    <scope>NUCLEOTIDE SEQUENCE [LARGE SCALE GENOMIC DNA]</scope>
    <source>
        <strain evidence="3 4">JCM 4316</strain>
    </source>
</reference>
<dbReference type="CDD" id="cd16936">
    <property type="entry name" value="HATPase_RsbW-like"/>
    <property type="match status" value="1"/>
</dbReference>
<dbReference type="EMBL" id="BAAASD010000004">
    <property type="protein sequence ID" value="GAA2331894.1"/>
    <property type="molecule type" value="Genomic_DNA"/>
</dbReference>
<evidence type="ECO:0000313" key="4">
    <source>
        <dbReference type="Proteomes" id="UP001500253"/>
    </source>
</evidence>
<dbReference type="Pfam" id="PF13581">
    <property type="entry name" value="HATPase_c_2"/>
    <property type="match status" value="1"/>
</dbReference>
<evidence type="ECO:0000313" key="3">
    <source>
        <dbReference type="EMBL" id="GAA2331894.1"/>
    </source>
</evidence>
<dbReference type="RefSeq" id="WP_346173578.1">
    <property type="nucleotide sequence ID" value="NZ_BAAASD010000004.1"/>
</dbReference>
<dbReference type="SUPFAM" id="SSF55874">
    <property type="entry name" value="ATPase domain of HSP90 chaperone/DNA topoisomerase II/histidine kinase"/>
    <property type="match status" value="1"/>
</dbReference>
<dbReference type="PANTHER" id="PTHR35526:SF3">
    <property type="entry name" value="ANTI-SIGMA-F FACTOR RSBW"/>
    <property type="match status" value="1"/>
</dbReference>
<dbReference type="InterPro" id="IPR003594">
    <property type="entry name" value="HATPase_dom"/>
</dbReference>
<organism evidence="3 4">
    <name type="scientific">Streptomyces cuspidosporus</name>
    <dbReference type="NCBI Taxonomy" id="66882"/>
    <lineage>
        <taxon>Bacteria</taxon>
        <taxon>Bacillati</taxon>
        <taxon>Actinomycetota</taxon>
        <taxon>Actinomycetes</taxon>
        <taxon>Kitasatosporales</taxon>
        <taxon>Streptomycetaceae</taxon>
        <taxon>Streptomyces</taxon>
    </lineage>
</organism>
<dbReference type="PANTHER" id="PTHR35526">
    <property type="entry name" value="ANTI-SIGMA-F FACTOR RSBW-RELATED"/>
    <property type="match status" value="1"/>
</dbReference>
<protein>
    <recommendedName>
        <fullName evidence="2">Histidine kinase/HSP90-like ATPase domain-containing protein</fullName>
    </recommendedName>
</protein>
<dbReference type="InterPro" id="IPR050267">
    <property type="entry name" value="Anti-sigma-factor_SerPK"/>
</dbReference>
<keyword evidence="1" id="KW-0808">Transferase</keyword>
<sequence length="168" mass="17285">MIPAPLSPRSARAGVRPAACRLPLLHEPNPGARARAAARELLAAAGLSTSPDAALRDTADSAVLTVSELVTNAGRHGGGAVELRMGWDGRALTIEVDDRGDTLPGVVPESRRGACGGYGLSLVDHLAEHWGAVRRPFGKTVHACLVRAADTAADPVPEPAAADPARTL</sequence>